<evidence type="ECO:0000256" key="7">
    <source>
        <dbReference type="HAMAP-Rule" id="MF_00208"/>
    </source>
</evidence>
<evidence type="ECO:0000256" key="5">
    <source>
        <dbReference type="ARBA" id="ARBA00023306"/>
    </source>
</evidence>
<dbReference type="SUPFAM" id="SSF53623">
    <property type="entry name" value="MurD-like peptide ligases, catalytic domain"/>
    <property type="match status" value="1"/>
</dbReference>
<feature type="binding site" evidence="7">
    <location>
        <position position="154"/>
    </location>
    <ligand>
        <name>UDP-N-acetyl-alpha-D-muramoyl-L-alanyl-D-glutamate</name>
        <dbReference type="ChEBI" id="CHEBI:83900"/>
    </ligand>
</feature>
<dbReference type="Gene3D" id="3.40.1190.10">
    <property type="entry name" value="Mur-like, catalytic domain"/>
    <property type="match status" value="1"/>
</dbReference>
<dbReference type="InterPro" id="IPR000713">
    <property type="entry name" value="Mur_ligase_N"/>
</dbReference>
<dbReference type="InterPro" id="IPR013221">
    <property type="entry name" value="Mur_ligase_cen"/>
</dbReference>
<feature type="binding site" evidence="7">
    <location>
        <position position="30"/>
    </location>
    <ligand>
        <name>UDP-N-acetyl-alpha-D-muramoyl-L-alanyl-D-glutamate</name>
        <dbReference type="ChEBI" id="CHEBI:83900"/>
    </ligand>
</feature>
<dbReference type="Proteomes" id="UP000050277">
    <property type="component" value="Unassembled WGS sequence"/>
</dbReference>
<name>A0A0P6XYL6_9CHLR</name>
<keyword evidence="7" id="KW-0963">Cytoplasm</keyword>
<evidence type="ECO:0000256" key="6">
    <source>
        <dbReference type="ARBA" id="ARBA00023316"/>
    </source>
</evidence>
<dbReference type="InterPro" id="IPR005761">
    <property type="entry name" value="UDP-N-AcMur-Glu-dNH2Pim_ligase"/>
</dbReference>
<comment type="caution">
    <text evidence="7">Lacks conserved residue(s) required for the propagation of feature annotation.</text>
</comment>
<dbReference type="PANTHER" id="PTHR23135:SF4">
    <property type="entry name" value="UDP-N-ACETYLMURAMOYL-L-ALANYL-D-GLUTAMATE--2,6-DIAMINOPIMELATE LIGASE MURE HOMOLOG, CHLOROPLASTIC"/>
    <property type="match status" value="1"/>
</dbReference>
<feature type="modified residue" description="N6-carboxylysine" evidence="7">
    <location>
        <position position="224"/>
    </location>
</feature>
<dbReference type="NCBIfam" id="NF001126">
    <property type="entry name" value="PRK00139.1-4"/>
    <property type="match status" value="1"/>
</dbReference>
<keyword evidence="5 7" id="KW-0131">Cell cycle</keyword>
<dbReference type="GO" id="GO:0051301">
    <property type="term" value="P:cell division"/>
    <property type="evidence" value="ECO:0007669"/>
    <property type="project" value="UniProtKB-KW"/>
</dbReference>
<comment type="function">
    <text evidence="7">Catalyzes the addition of an amino acid to the nucleotide precursor UDP-N-acetylmuramoyl-L-alanyl-D-glutamate (UMAG) in the biosynthesis of bacterial cell-wall peptidoglycan.</text>
</comment>
<dbReference type="RefSeq" id="WP_054536678.1">
    <property type="nucleotide sequence ID" value="NZ_LGKP01000035.1"/>
</dbReference>
<keyword evidence="7" id="KW-0436">Ligase</keyword>
<dbReference type="InterPro" id="IPR004101">
    <property type="entry name" value="Mur_ligase_C"/>
</dbReference>
<dbReference type="SUPFAM" id="SSF53244">
    <property type="entry name" value="MurD-like peptide ligases, peptide-binding domain"/>
    <property type="match status" value="1"/>
</dbReference>
<sequence>MKSLAELLLHVAHQAAGDHSTSISNVAYDSRKVTPGALFVAINGVHVDGHRYIAAALEQGAVAVVYDDPNQAPPASIPSALVADAKVALSPIAAAFYDYPANQLEVIGITGSKGKTTTTFLTAAALEASGELVGFMSTVDFKIGPRQWANKTRQSTPEALEIQAMLREMVAAGCRYAVVESTSHGLSQRWNRLGDCAYDVALITNVTHEHLDYHGTVEQYRADKAQLFHLLATSPSQKAILGQTTTVEKVAIVNADDPHAEQYRLAAGNQVRQLSYAIHAEADLRATEIVSTSKGLRFTAQTPQGTFKLNLQLVGTFYVYNVLAALSVCVARGVDLAAAIQRLEAIAGINGRMEQVELGQPFSVLVDYAHNPDSFEQVMSMLRPLTQGNLIAVFGSAGERDRAKRPIQGQIAAKWCDLLYLTDEDPRAEDSMQILQEIAAGAQAEGKIIDQNCWLIPDRRTAIEQALANAKAGDVVLLLGKGHEGNIIYASGDIDWNEHHEAERALQGLGYTKR</sequence>
<keyword evidence="2 7" id="KW-0132">Cell division</keyword>
<dbReference type="Pfam" id="PF08245">
    <property type="entry name" value="Mur_ligase_M"/>
    <property type="match status" value="1"/>
</dbReference>
<comment type="PTM">
    <text evidence="7">Carboxylation is probably crucial for Mg(2+) binding and, consequently, for the gamma-phosphate positioning of ATP.</text>
</comment>
<dbReference type="AlphaFoldDB" id="A0A0P6XYL6"/>
<dbReference type="InterPro" id="IPR035911">
    <property type="entry name" value="MurE/MurF_N"/>
</dbReference>
<keyword evidence="7" id="KW-0460">Magnesium</keyword>
<feature type="binding site" evidence="7">
    <location>
        <position position="182"/>
    </location>
    <ligand>
        <name>UDP-N-acetyl-alpha-D-muramoyl-L-alanyl-D-glutamate</name>
        <dbReference type="ChEBI" id="CHEBI:83900"/>
    </ligand>
</feature>
<comment type="caution">
    <text evidence="12">The sequence shown here is derived from an EMBL/GenBank/DDBJ whole genome shotgun (WGS) entry which is preliminary data.</text>
</comment>
<keyword evidence="7" id="KW-0067">ATP-binding</keyword>
<feature type="domain" description="Mur ligase C-terminal" evidence="10">
    <location>
        <begin position="351"/>
        <end position="482"/>
    </location>
</feature>
<evidence type="ECO:0000313" key="12">
    <source>
        <dbReference type="EMBL" id="KPL81390.1"/>
    </source>
</evidence>
<dbReference type="Pfam" id="PF01225">
    <property type="entry name" value="Mur_ligase"/>
    <property type="match status" value="1"/>
</dbReference>
<evidence type="ECO:0000259" key="10">
    <source>
        <dbReference type="Pfam" id="PF02875"/>
    </source>
</evidence>
<evidence type="ECO:0000256" key="8">
    <source>
        <dbReference type="RuleBase" id="RU004135"/>
    </source>
</evidence>
<comment type="cofactor">
    <cofactor evidence="7">
        <name>Mg(2+)</name>
        <dbReference type="ChEBI" id="CHEBI:18420"/>
    </cofactor>
</comment>
<dbReference type="OrthoDB" id="9800958at2"/>
<protein>
    <recommendedName>
        <fullName evidence="7">UDP-N-acetylmuramyl-tripeptide synthetase</fullName>
        <ecNumber evidence="7">6.3.2.-</ecNumber>
    </recommendedName>
    <alternativeName>
        <fullName evidence="7">UDP-MurNAc-tripeptide synthetase</fullName>
    </alternativeName>
</protein>
<keyword evidence="13" id="KW-1185">Reference proteome</keyword>
<dbReference type="GO" id="GO:0016881">
    <property type="term" value="F:acid-amino acid ligase activity"/>
    <property type="evidence" value="ECO:0007669"/>
    <property type="project" value="UniProtKB-UniRule"/>
</dbReference>
<comment type="similarity">
    <text evidence="1 7">Belongs to the MurCDEF family. MurE subfamily.</text>
</comment>
<evidence type="ECO:0000256" key="1">
    <source>
        <dbReference type="ARBA" id="ARBA00005898"/>
    </source>
</evidence>
<keyword evidence="4 7" id="KW-0573">Peptidoglycan synthesis</keyword>
<dbReference type="GO" id="GO:0000287">
    <property type="term" value="F:magnesium ion binding"/>
    <property type="evidence" value="ECO:0007669"/>
    <property type="project" value="UniProtKB-UniRule"/>
</dbReference>
<dbReference type="GO" id="GO:0005737">
    <property type="term" value="C:cytoplasm"/>
    <property type="evidence" value="ECO:0007669"/>
    <property type="project" value="UniProtKB-SubCell"/>
</dbReference>
<feature type="domain" description="Mur ligase N-terminal catalytic" evidence="9">
    <location>
        <begin position="23"/>
        <end position="77"/>
    </location>
</feature>
<dbReference type="PATRIC" id="fig|70996.4.peg.2289"/>
<dbReference type="InterPro" id="IPR036615">
    <property type="entry name" value="Mur_ligase_C_dom_sf"/>
</dbReference>
<keyword evidence="6 7" id="KW-0961">Cell wall biogenesis/degradation</keyword>
<dbReference type="EMBL" id="LGKP01000035">
    <property type="protein sequence ID" value="KPL81390.1"/>
    <property type="molecule type" value="Genomic_DNA"/>
</dbReference>
<dbReference type="Gene3D" id="3.40.1390.10">
    <property type="entry name" value="MurE/MurF, N-terminal domain"/>
    <property type="match status" value="1"/>
</dbReference>
<dbReference type="GO" id="GO:0005524">
    <property type="term" value="F:ATP binding"/>
    <property type="evidence" value="ECO:0007669"/>
    <property type="project" value="UniProtKB-UniRule"/>
</dbReference>
<keyword evidence="3 7" id="KW-0133">Cell shape</keyword>
<dbReference type="NCBIfam" id="TIGR01085">
    <property type="entry name" value="murE"/>
    <property type="match status" value="1"/>
</dbReference>
<evidence type="ECO:0000313" key="13">
    <source>
        <dbReference type="Proteomes" id="UP000050277"/>
    </source>
</evidence>
<feature type="binding site" evidence="7">
    <location>
        <begin position="155"/>
        <end position="156"/>
    </location>
    <ligand>
        <name>UDP-N-acetyl-alpha-D-muramoyl-L-alanyl-D-glutamate</name>
        <dbReference type="ChEBI" id="CHEBI:83900"/>
    </ligand>
</feature>
<comment type="subcellular location">
    <subcellularLocation>
        <location evidence="7 8">Cytoplasm</location>
    </subcellularLocation>
</comment>
<dbReference type="InterPro" id="IPR036565">
    <property type="entry name" value="Mur-like_cat_sf"/>
</dbReference>
<keyword evidence="7" id="KW-0547">Nucleotide-binding</keyword>
<feature type="binding site" evidence="7">
    <location>
        <position position="192"/>
    </location>
    <ligand>
        <name>UDP-N-acetyl-alpha-D-muramoyl-L-alanyl-D-glutamate</name>
        <dbReference type="ChEBI" id="CHEBI:83900"/>
    </ligand>
</feature>
<dbReference type="GO" id="GO:0071555">
    <property type="term" value="P:cell wall organization"/>
    <property type="evidence" value="ECO:0007669"/>
    <property type="project" value="UniProtKB-KW"/>
</dbReference>
<dbReference type="PANTHER" id="PTHR23135">
    <property type="entry name" value="MUR LIGASE FAMILY MEMBER"/>
    <property type="match status" value="1"/>
</dbReference>
<evidence type="ECO:0000259" key="9">
    <source>
        <dbReference type="Pfam" id="PF01225"/>
    </source>
</evidence>
<dbReference type="Pfam" id="PF02875">
    <property type="entry name" value="Mur_ligase_C"/>
    <property type="match status" value="1"/>
</dbReference>
<dbReference type="GO" id="GO:0008360">
    <property type="term" value="P:regulation of cell shape"/>
    <property type="evidence" value="ECO:0007669"/>
    <property type="project" value="UniProtKB-KW"/>
</dbReference>
<feature type="domain" description="Mur ligase central" evidence="11">
    <location>
        <begin position="109"/>
        <end position="328"/>
    </location>
</feature>
<feature type="binding site" evidence="7">
    <location>
        <position position="188"/>
    </location>
    <ligand>
        <name>UDP-N-acetyl-alpha-D-muramoyl-L-alanyl-D-glutamate</name>
        <dbReference type="ChEBI" id="CHEBI:83900"/>
    </ligand>
</feature>
<proteinExistence type="inferred from homology"/>
<dbReference type="SUPFAM" id="SSF63418">
    <property type="entry name" value="MurE/MurF N-terminal domain"/>
    <property type="match status" value="1"/>
</dbReference>
<evidence type="ECO:0000256" key="4">
    <source>
        <dbReference type="ARBA" id="ARBA00022984"/>
    </source>
</evidence>
<organism evidence="12 13">
    <name type="scientific">Herpetosiphon geysericola</name>
    <dbReference type="NCBI Taxonomy" id="70996"/>
    <lineage>
        <taxon>Bacteria</taxon>
        <taxon>Bacillati</taxon>
        <taxon>Chloroflexota</taxon>
        <taxon>Chloroflexia</taxon>
        <taxon>Herpetosiphonales</taxon>
        <taxon>Herpetosiphonaceae</taxon>
        <taxon>Herpetosiphon</taxon>
    </lineage>
</organism>
<reference evidence="12 13" key="1">
    <citation type="submission" date="2015-07" db="EMBL/GenBank/DDBJ databases">
        <title>Whole genome sequence of Herpetosiphon geysericola DSM 7119.</title>
        <authorList>
            <person name="Hemp J."/>
            <person name="Ward L.M."/>
            <person name="Pace L.A."/>
            <person name="Fischer W.W."/>
        </authorList>
    </citation>
    <scope>NUCLEOTIDE SEQUENCE [LARGE SCALE GENOMIC DNA]</scope>
    <source>
        <strain evidence="12 13">DSM 7119</strain>
    </source>
</reference>
<dbReference type="HAMAP" id="MF_00208">
    <property type="entry name" value="MurE"/>
    <property type="match status" value="1"/>
</dbReference>
<comment type="pathway">
    <text evidence="7 8">Cell wall biogenesis; peptidoglycan biosynthesis.</text>
</comment>
<evidence type="ECO:0000259" key="11">
    <source>
        <dbReference type="Pfam" id="PF08245"/>
    </source>
</evidence>
<evidence type="ECO:0000256" key="2">
    <source>
        <dbReference type="ARBA" id="ARBA00022618"/>
    </source>
</evidence>
<evidence type="ECO:0000256" key="3">
    <source>
        <dbReference type="ARBA" id="ARBA00022960"/>
    </source>
</evidence>
<dbReference type="Gene3D" id="3.90.190.20">
    <property type="entry name" value="Mur ligase, C-terminal domain"/>
    <property type="match status" value="1"/>
</dbReference>
<dbReference type="EC" id="6.3.2.-" evidence="7"/>
<gene>
    <name evidence="7" type="primary">murE</name>
    <name evidence="12" type="ORF">SE18_22345</name>
</gene>
<dbReference type="GO" id="GO:0009252">
    <property type="term" value="P:peptidoglycan biosynthetic process"/>
    <property type="evidence" value="ECO:0007669"/>
    <property type="project" value="UniProtKB-UniRule"/>
</dbReference>
<dbReference type="UniPathway" id="UPA00219"/>
<accession>A0A0P6XYL6</accession>
<dbReference type="STRING" id="70996.SE18_22345"/>